<feature type="transmembrane region" description="Helical" evidence="1">
    <location>
        <begin position="30"/>
        <end position="50"/>
    </location>
</feature>
<keyword evidence="1" id="KW-1133">Transmembrane helix</keyword>
<evidence type="ECO:0000313" key="2">
    <source>
        <dbReference type="EMBL" id="QBM87177.1"/>
    </source>
</evidence>
<organism evidence="2 3">
    <name type="scientific">Metschnikowia aff. pulcherrima</name>
    <dbReference type="NCBI Taxonomy" id="2163413"/>
    <lineage>
        <taxon>Eukaryota</taxon>
        <taxon>Fungi</taxon>
        <taxon>Dikarya</taxon>
        <taxon>Ascomycota</taxon>
        <taxon>Saccharomycotina</taxon>
        <taxon>Pichiomycetes</taxon>
        <taxon>Metschnikowiaceae</taxon>
        <taxon>Metschnikowia</taxon>
    </lineage>
</organism>
<keyword evidence="3" id="KW-1185">Reference proteome</keyword>
<evidence type="ECO:0000313" key="3">
    <source>
        <dbReference type="Proteomes" id="UP000292447"/>
    </source>
</evidence>
<accession>A0A4P6XIU7</accession>
<evidence type="ECO:0000256" key="1">
    <source>
        <dbReference type="SAM" id="Phobius"/>
    </source>
</evidence>
<name>A0A4P6XIU7_9ASCO</name>
<sequence>MCLNATTAPNVAWVLKSFDNLLDFTYKQNYVVNVEIFLLVKAISIAGVVLESLGQKFMIINRLSCRRFAAWFRAFLYPERYASRVRYSSRFQKLPSKSFAAKSGSHLIKNLIDIALFSSRYQRLYTFLRAFSWARPPSHSRFPAVKLRPRKYVCTIL</sequence>
<reference evidence="3" key="1">
    <citation type="submission" date="2019-03" db="EMBL/GenBank/DDBJ databases">
        <title>Snf2 controls pulcherriminic acid biosynthesis and connects pigmentation and antifungal activity of the yeast Metschnikowia pulcherrima.</title>
        <authorList>
            <person name="Gore-Lloyd D."/>
            <person name="Sumann I."/>
            <person name="Brachmann A.O."/>
            <person name="Schneeberger K."/>
            <person name="Ortiz-Merino R.A."/>
            <person name="Moreno-Beltran M."/>
            <person name="Schlaefli M."/>
            <person name="Kirner P."/>
            <person name="Santos Kron A."/>
            <person name="Wolfe K.H."/>
            <person name="Piel J."/>
            <person name="Ahrens C.H."/>
            <person name="Henk D."/>
            <person name="Freimoser F.M."/>
        </authorList>
    </citation>
    <scope>NUCLEOTIDE SEQUENCE [LARGE SCALE GENOMIC DNA]</scope>
    <source>
        <strain evidence="3">APC 1.2</strain>
    </source>
</reference>
<gene>
    <name evidence="2" type="ORF">METSCH_B03760</name>
</gene>
<proteinExistence type="predicted"/>
<dbReference type="Proteomes" id="UP000292447">
    <property type="component" value="Chromosome II"/>
</dbReference>
<keyword evidence="1" id="KW-0472">Membrane</keyword>
<protein>
    <submittedName>
        <fullName evidence="2">Uncharacterized protein</fullName>
    </submittedName>
</protein>
<dbReference type="EMBL" id="CP034457">
    <property type="protein sequence ID" value="QBM87177.1"/>
    <property type="molecule type" value="Genomic_DNA"/>
</dbReference>
<dbReference type="AlphaFoldDB" id="A0A4P6XIU7"/>
<keyword evidence="1" id="KW-0812">Transmembrane</keyword>